<gene>
    <name evidence="1" type="ORF">PXEA_LOCUS19803</name>
</gene>
<sequence length="79" mass="8812">MHGKCNFLQLFCPPHKTHNLRPATNTAMNVNITNITASINNTGIMATFPDPRLCILTRLFAQSSSKYSVMQSNRSPISF</sequence>
<evidence type="ECO:0000313" key="2">
    <source>
        <dbReference type="Proteomes" id="UP000784294"/>
    </source>
</evidence>
<comment type="caution">
    <text evidence="1">The sequence shown here is derived from an EMBL/GenBank/DDBJ whole genome shotgun (WGS) entry which is preliminary data.</text>
</comment>
<organism evidence="1 2">
    <name type="scientific">Protopolystoma xenopodis</name>
    <dbReference type="NCBI Taxonomy" id="117903"/>
    <lineage>
        <taxon>Eukaryota</taxon>
        <taxon>Metazoa</taxon>
        <taxon>Spiralia</taxon>
        <taxon>Lophotrochozoa</taxon>
        <taxon>Platyhelminthes</taxon>
        <taxon>Monogenea</taxon>
        <taxon>Polyopisthocotylea</taxon>
        <taxon>Polystomatidea</taxon>
        <taxon>Polystomatidae</taxon>
        <taxon>Protopolystoma</taxon>
    </lineage>
</organism>
<dbReference type="Proteomes" id="UP000784294">
    <property type="component" value="Unassembled WGS sequence"/>
</dbReference>
<proteinExistence type="predicted"/>
<reference evidence="1" key="1">
    <citation type="submission" date="2018-11" db="EMBL/GenBank/DDBJ databases">
        <authorList>
            <consortium name="Pathogen Informatics"/>
        </authorList>
    </citation>
    <scope>NUCLEOTIDE SEQUENCE</scope>
</reference>
<evidence type="ECO:0000313" key="1">
    <source>
        <dbReference type="EMBL" id="VEL26363.1"/>
    </source>
</evidence>
<keyword evidence="2" id="KW-1185">Reference proteome</keyword>
<dbReference type="AlphaFoldDB" id="A0A3S5A2X7"/>
<accession>A0A3S5A2X7</accession>
<protein>
    <submittedName>
        <fullName evidence="1">Uncharacterized protein</fullName>
    </submittedName>
</protein>
<name>A0A3S5A2X7_9PLAT</name>
<dbReference type="EMBL" id="CAAALY010079771">
    <property type="protein sequence ID" value="VEL26363.1"/>
    <property type="molecule type" value="Genomic_DNA"/>
</dbReference>